<sequence length="1214" mass="136783">MSNGVGIGANYYDKELPLNYSAPGVGNVRRRFAVCIPPLGGKSTIVRLYNKHLQHYRPFARKNKKTKKNPPDVKGLHEAGRVNPLVGGPERERFTDRSIYHWFIENNIQIKDVDDLYEWERIREYVEARDWEKSQALKSEMLRENATDNTLYLVHGPEDAAALGAVVIAFAIPELSLVSEEDKTKHPERFEFFNMNKRNWRANKVLHDEFQYSKRDDLIYHIAGRLIPHIMWDPTLRGAGFTDDDRTKFHQDRLKKGQREVQDRLAFLNSHSANQKLLFDALNIGIDVRNPHLLAAALRAIWPECDRSIMLRSRAQPKFTAELILRLADAKAPVLRRFIDVVEQSGVSEGVRGCSIVAFTSIMLYYFANEFRGNVMDKLIRAGVFAMGMKGADGILKPMHEDIRRAAAIPPWLSDCGKGDYTDLMYMTTLMGRYYDVTKADDGSIDNRTKFPGVHVASTDGDKFDYDTHIVTMDLVLDKLRHHAKEAILEKQSKTVKDFHADFLTQASSGSAASGKEELSHVESDARMNKRAWLNELTTGDILGLVNREPKVVGQAVNKLELNKIRQLLPGPVWHWLGETVVLWGVERSAYRRDDYIALEKPATVRFQRLHDRLHRAGKHPGRPTLDMDYADFNITHMISDMQKIYRTIRDAALEVSTPGQTWGDTDYAGFVARCCSWLIECLTDLNMRADGGDGHIHHLIRGLWSGWKSTQFINTLENSNYFNQARICLTDILGYDPVIKAEGQGDDMDAVMNDLTDAMITVLYFQRCGHEMQPLKQLIGPYSSEFLRITAHDGQLYGNLSRTIGSFCSSDMQSPELENGPVAVQGMNMAVNTMIRRGLDQEIGEIVREVGIRRFSEIRIFNPANHEHSYYWLEPAEAAISGHDGGLNCGPFGTICPIRSSDPVKDATNLTGVHDLGIVQTGAEWSGAPHIVTKYKGITTHGAPEGTHNHGIAALKTVVSEFLHKRNLHTGVSEEVERAATDATWTGLRDSSAERQIRDDYKKGVADYYSQCRHMVNTKPMVDAVLSDEQKIIALETMEYALRGIEAETREDLERSQNNDEDSDENRALNEYDVEDIISTALRIALGPASISAGIIKGLKDHTGEKLGVWAALAALDSSPATKVLSALNKFHLPKVIEYILNTDSHSLMDTGGIVASELNIVIQMVQLAVANNSAMTSSITHLSYGDWYRLMRATNTFIIDTYKSKYYYKYRL</sequence>
<dbReference type="GO" id="GO:0003968">
    <property type="term" value="F:RNA-directed RNA polymerase activity"/>
    <property type="evidence" value="ECO:0007669"/>
    <property type="project" value="UniProtKB-KW"/>
</dbReference>
<keyword evidence="5 7" id="KW-0696">RNA-directed RNA polymerase</keyword>
<dbReference type="InterPro" id="IPR043502">
    <property type="entry name" value="DNA/RNA_pol_sf"/>
</dbReference>
<protein>
    <recommendedName>
        <fullName evidence="5">RNA-directed RNA polymerase</fullName>
        <ecNumber evidence="5">2.7.7.48</ecNumber>
    </recommendedName>
</protein>
<keyword evidence="5" id="KW-0693">Viral RNA replication</keyword>
<evidence type="ECO:0000313" key="7">
    <source>
        <dbReference type="EMBL" id="QXI69648.1"/>
    </source>
</evidence>
<dbReference type="EC" id="2.7.7.48" evidence="5"/>
<accession>A0A8F4X5L9</accession>
<dbReference type="GO" id="GO:0003723">
    <property type="term" value="F:RNA binding"/>
    <property type="evidence" value="ECO:0007669"/>
    <property type="project" value="InterPro"/>
</dbReference>
<name>A0A8F4X5L9_9VIRU</name>
<comment type="catalytic activity">
    <reaction evidence="4 5">
        <text>RNA(n) + a ribonucleoside 5'-triphosphate = RNA(n+1) + diphosphate</text>
        <dbReference type="Rhea" id="RHEA:21248"/>
        <dbReference type="Rhea" id="RHEA-COMP:14527"/>
        <dbReference type="Rhea" id="RHEA-COMP:17342"/>
        <dbReference type="ChEBI" id="CHEBI:33019"/>
        <dbReference type="ChEBI" id="CHEBI:61557"/>
        <dbReference type="ChEBI" id="CHEBI:140395"/>
        <dbReference type="EC" id="2.7.7.48"/>
    </reaction>
</comment>
<evidence type="ECO:0000256" key="3">
    <source>
        <dbReference type="ARBA" id="ARBA00022741"/>
    </source>
</evidence>
<proteinExistence type="predicted"/>
<keyword evidence="1 5" id="KW-0808">Transferase</keyword>
<dbReference type="GO" id="GO:0006351">
    <property type="term" value="P:DNA-templated transcription"/>
    <property type="evidence" value="ECO:0007669"/>
    <property type="project" value="InterPro"/>
</dbReference>
<gene>
    <name evidence="7" type="primary">RdRp</name>
</gene>
<dbReference type="Pfam" id="PF02123">
    <property type="entry name" value="RdRP_4"/>
    <property type="match status" value="1"/>
</dbReference>
<evidence type="ECO:0000256" key="1">
    <source>
        <dbReference type="ARBA" id="ARBA00022679"/>
    </source>
</evidence>
<evidence type="ECO:0000256" key="5">
    <source>
        <dbReference type="RuleBase" id="RU364050"/>
    </source>
</evidence>
<evidence type="ECO:0000256" key="4">
    <source>
        <dbReference type="ARBA" id="ARBA00048744"/>
    </source>
</evidence>
<dbReference type="InterPro" id="IPR001795">
    <property type="entry name" value="RNA-dir_pol_luteovirus"/>
</dbReference>
<feature type="compositionally biased region" description="Basic and acidic residues" evidence="6">
    <location>
        <begin position="69"/>
        <end position="80"/>
    </location>
</feature>
<feature type="region of interest" description="Disordered" evidence="6">
    <location>
        <begin position="61"/>
        <end position="82"/>
    </location>
</feature>
<evidence type="ECO:0000256" key="6">
    <source>
        <dbReference type="SAM" id="MobiDB-lite"/>
    </source>
</evidence>
<reference evidence="7" key="1">
    <citation type="submission" date="2021-02" db="EMBL/GenBank/DDBJ databases">
        <authorList>
            <person name="Urzo M.L.R."/>
            <person name="Cope A.E."/>
            <person name="Guinto T.D."/>
            <person name="Kondo H."/>
            <person name="Suzuki N."/>
        </authorList>
    </citation>
    <scope>NUCLEOTIDE SEQUENCE</scope>
    <source>
        <strain evidence="7">2486_NGS_RS</strain>
    </source>
</reference>
<dbReference type="GO" id="GO:0000166">
    <property type="term" value="F:nucleotide binding"/>
    <property type="evidence" value="ECO:0007669"/>
    <property type="project" value="UniProtKB-KW"/>
</dbReference>
<evidence type="ECO:0000256" key="2">
    <source>
        <dbReference type="ARBA" id="ARBA00022695"/>
    </source>
</evidence>
<organism evidence="7">
    <name type="scientific">Rhizoctonia solani dsRNA virus 14</name>
    <dbReference type="NCBI Taxonomy" id="2838379"/>
    <lineage>
        <taxon>Viruses</taxon>
        <taxon>Riboviria</taxon>
        <taxon>dsRNA viruses</taxon>
    </lineage>
</organism>
<keyword evidence="2 5" id="KW-0548">Nucleotidyltransferase</keyword>
<dbReference type="SUPFAM" id="SSF56672">
    <property type="entry name" value="DNA/RNA polymerases"/>
    <property type="match status" value="1"/>
</dbReference>
<dbReference type="EMBL" id="MW596343">
    <property type="protein sequence ID" value="QXI69648.1"/>
    <property type="molecule type" value="Genomic_RNA"/>
</dbReference>
<keyword evidence="3 5" id="KW-0547">Nucleotide-binding</keyword>